<dbReference type="eggNOG" id="arCOG06405">
    <property type="taxonomic scope" value="Archaea"/>
</dbReference>
<keyword evidence="2" id="KW-1185">Reference proteome</keyword>
<dbReference type="EMBL" id="AOMA01000053">
    <property type="protein sequence ID" value="EMA42416.1"/>
    <property type="molecule type" value="Genomic_DNA"/>
</dbReference>
<dbReference type="RefSeq" id="WP_006671803.1">
    <property type="nucleotide sequence ID" value="NZ_AOMA01000053.1"/>
</dbReference>
<gene>
    <name evidence="1" type="ORF">C446_04220</name>
</gene>
<accession>M0M9I7</accession>
<name>M0M9I7_9EURY</name>
<comment type="caution">
    <text evidence="1">The sequence shown here is derived from an EMBL/GenBank/DDBJ whole genome shotgun (WGS) entry which is preliminary data.</text>
</comment>
<dbReference type="STRING" id="1227454.C446_04220"/>
<proteinExistence type="predicted"/>
<reference evidence="1 2" key="1">
    <citation type="journal article" date="2014" name="PLoS Genet.">
        <title>Phylogenetically driven sequencing of extremely halophilic archaea reveals strategies for static and dynamic osmo-response.</title>
        <authorList>
            <person name="Becker E.A."/>
            <person name="Seitzer P.M."/>
            <person name="Tritt A."/>
            <person name="Larsen D."/>
            <person name="Krusor M."/>
            <person name="Yao A.I."/>
            <person name="Wu D."/>
            <person name="Madern D."/>
            <person name="Eisen J.A."/>
            <person name="Darling A.E."/>
            <person name="Facciotti M.T."/>
        </authorList>
    </citation>
    <scope>NUCLEOTIDE SEQUENCE [LARGE SCALE GENOMIC DNA]</scope>
    <source>
        <strain evidence="1 2">JCM 10879</strain>
    </source>
</reference>
<evidence type="ECO:0000313" key="2">
    <source>
        <dbReference type="Proteomes" id="UP000011607"/>
    </source>
</evidence>
<sequence>MTTDRLPSPPTGDAVRRAFERRLGVDARALAAFRIALGLTLLFDTLHRSRNLVAFYTDEGVLPRDAPGTVGLDGRVLDSHAVRGTVGAGASVRLFGAACGFAGRGVPNPARRGALARFARLRSVPEPAGSERR</sequence>
<evidence type="ECO:0000313" key="1">
    <source>
        <dbReference type="EMBL" id="EMA42416.1"/>
    </source>
</evidence>
<dbReference type="AlphaFoldDB" id="M0M9I7"/>
<protein>
    <submittedName>
        <fullName evidence="1">HTTM domain-containing protein</fullName>
    </submittedName>
</protein>
<organism evidence="1 2">
    <name type="scientific">Halobiforma nitratireducens JCM 10879</name>
    <dbReference type="NCBI Taxonomy" id="1227454"/>
    <lineage>
        <taxon>Archaea</taxon>
        <taxon>Methanobacteriati</taxon>
        <taxon>Methanobacteriota</taxon>
        <taxon>Stenosarchaea group</taxon>
        <taxon>Halobacteria</taxon>
        <taxon>Halobacteriales</taxon>
        <taxon>Natrialbaceae</taxon>
        <taxon>Halobiforma</taxon>
    </lineage>
</organism>
<dbReference type="Proteomes" id="UP000011607">
    <property type="component" value="Unassembled WGS sequence"/>
</dbReference>